<keyword evidence="1 9" id="KW-0004">4Fe-4S</keyword>
<dbReference type="CDD" id="cd01335">
    <property type="entry name" value="Radical_SAM"/>
    <property type="match status" value="1"/>
</dbReference>
<evidence type="ECO:0000256" key="6">
    <source>
        <dbReference type="ARBA" id="ARBA00023004"/>
    </source>
</evidence>
<feature type="binding site" evidence="9">
    <location>
        <position position="66"/>
    </location>
    <ligand>
        <name>[4Fe-4S] cluster</name>
        <dbReference type="ChEBI" id="CHEBI:49883"/>
        <label>2</label>
        <note>4Fe-4S-S-AdoMet</note>
    </ligand>
</feature>
<reference evidence="11" key="1">
    <citation type="journal article" date="2022" name="Nat. Microbiol.">
        <title>Unique mobile elements and scalable gene flow at the prokaryote-eukaryote boundary revealed by circularized Asgard archaea genomes.</title>
        <authorList>
            <person name="Wu F."/>
            <person name="Speth D.R."/>
            <person name="Philosof A."/>
            <person name="Cremiere A."/>
            <person name="Narayanan A."/>
            <person name="Barco R.A."/>
            <person name="Connon S.A."/>
            <person name="Amend J.P."/>
            <person name="Antoshechkin I.A."/>
            <person name="Orphan V.J."/>
        </authorList>
    </citation>
    <scope>NUCLEOTIDE SEQUENCE</scope>
    <source>
        <strain evidence="11">PM71</strain>
    </source>
</reference>
<dbReference type="PIRSF" id="PIRSF005963">
    <property type="entry name" value="Lipoyl_synth"/>
    <property type="match status" value="1"/>
</dbReference>
<dbReference type="InterPro" id="IPR007197">
    <property type="entry name" value="rSAM"/>
</dbReference>
<dbReference type="EMBL" id="CP084166">
    <property type="protein sequence ID" value="UJG40012.1"/>
    <property type="molecule type" value="Genomic_DNA"/>
</dbReference>
<evidence type="ECO:0000256" key="8">
    <source>
        <dbReference type="ARBA" id="ARBA00047326"/>
    </source>
</evidence>
<dbReference type="NCBIfam" id="NF009544">
    <property type="entry name" value="PRK12928.1"/>
    <property type="match status" value="1"/>
</dbReference>
<keyword evidence="3 9" id="KW-0808">Transferase</keyword>
<comment type="subcellular location">
    <subcellularLocation>
        <location evidence="9">Cytoplasm</location>
    </subcellularLocation>
</comment>
<proteinExistence type="inferred from homology"/>
<comment type="cofactor">
    <cofactor evidence="9">
        <name>[4Fe-4S] cluster</name>
        <dbReference type="ChEBI" id="CHEBI:49883"/>
    </cofactor>
    <text evidence="9">Binds 2 [4Fe-4S] clusters per subunit. One cluster is coordinated with 3 cysteines and an exchangeable S-adenosyl-L-methionine.</text>
</comment>
<dbReference type="HAMAP" id="MF_00206">
    <property type="entry name" value="Lipoyl_synth"/>
    <property type="match status" value="1"/>
</dbReference>
<dbReference type="NCBIfam" id="NF004019">
    <property type="entry name" value="PRK05481.1"/>
    <property type="match status" value="1"/>
</dbReference>
<dbReference type="SUPFAM" id="SSF102114">
    <property type="entry name" value="Radical SAM enzymes"/>
    <property type="match status" value="1"/>
</dbReference>
<dbReference type="SFLD" id="SFLDF00271">
    <property type="entry name" value="lipoyl_synthase"/>
    <property type="match status" value="1"/>
</dbReference>
<evidence type="ECO:0000256" key="3">
    <source>
        <dbReference type="ARBA" id="ARBA00022679"/>
    </source>
</evidence>
<feature type="binding site" evidence="9">
    <location>
        <position position="36"/>
    </location>
    <ligand>
        <name>[4Fe-4S] cluster</name>
        <dbReference type="ChEBI" id="CHEBI:49883"/>
        <label>1</label>
    </ligand>
</feature>
<evidence type="ECO:0000256" key="7">
    <source>
        <dbReference type="ARBA" id="ARBA00023014"/>
    </source>
</evidence>
<dbReference type="InterPro" id="IPR003698">
    <property type="entry name" value="Lipoyl_synth"/>
</dbReference>
<feature type="binding site" evidence="9">
    <location>
        <position position="47"/>
    </location>
    <ligand>
        <name>[4Fe-4S] cluster</name>
        <dbReference type="ChEBI" id="CHEBI:49883"/>
        <label>1</label>
    </ligand>
</feature>
<organism evidence="11">
    <name type="scientific">Candidatus Heimdallarchaeum aukensis</name>
    <dbReference type="NCBI Taxonomy" id="2876573"/>
    <lineage>
        <taxon>Archaea</taxon>
        <taxon>Promethearchaeati</taxon>
        <taxon>Candidatus Heimdallarchaeota</taxon>
        <taxon>Candidatus Heimdallarchaeia (ex Rinke et al. 2021) (nom. nud.)</taxon>
        <taxon>Candidatus Heimdallarchaeales</taxon>
        <taxon>Candidatus Heimdallarchaeaceae</taxon>
        <taxon>Candidatus Heimdallarchaeum</taxon>
    </lineage>
</organism>
<evidence type="ECO:0000256" key="4">
    <source>
        <dbReference type="ARBA" id="ARBA00022691"/>
    </source>
</evidence>
<dbReference type="InterPro" id="IPR006638">
    <property type="entry name" value="Elp3/MiaA/NifB-like_rSAM"/>
</dbReference>
<dbReference type="FunFam" id="3.20.20.70:FF:000040">
    <property type="entry name" value="Lipoyl synthase"/>
    <property type="match status" value="1"/>
</dbReference>
<keyword evidence="2 9" id="KW-0963">Cytoplasm</keyword>
<evidence type="ECO:0000256" key="1">
    <source>
        <dbReference type="ARBA" id="ARBA00022485"/>
    </source>
</evidence>
<comment type="pathway">
    <text evidence="9">Protein modification; protein lipoylation via endogenous pathway; protein N(6)-(lipoyl)lysine from octanoyl-[acyl-carrier-protein]: step 2/2.</text>
</comment>
<dbReference type="PANTHER" id="PTHR10949:SF0">
    <property type="entry name" value="LIPOYL SYNTHASE, MITOCHONDRIAL"/>
    <property type="match status" value="1"/>
</dbReference>
<sequence length="289" mass="33001">MPNVRKPEWLRIGKVQREEIKQVQKLMRELHLHTVCEESMCPNIGKCFVNKTATFLVMGNVCTRNCKFCDITTGRPQPLDPMEPKHIVEAAKKLNLEHVVVTSVTRDDLPDGGAAHFAEITRKLREYKEDLIIELLIPDMKGKEESIKTIIEAKPNIINHNVEVVPRLYKKVTPQANYEISLKVLKMVKEYSKEILTKSGIMVGLGETKEEVIQVLKDLRKVDCDILTIGQYLKPPSSNLEIEEYVHPDTFKEYEKIGYELGFKFVASAPFVRSSFNAKEADFLLASEV</sequence>
<comment type="function">
    <text evidence="9">Catalyzes the radical-mediated insertion of two sulfur atoms into the C-6 and C-8 positions of the octanoyl moiety bound to the lipoyl domains of lipoate-dependent enzymes, thereby converting the octanoylated domains into lipoylated derivatives.</text>
</comment>
<keyword evidence="4 9" id="KW-0949">S-adenosyl-L-methionine</keyword>
<dbReference type="Proteomes" id="UP001201020">
    <property type="component" value="Chromosome"/>
</dbReference>
<dbReference type="Gene3D" id="3.20.20.70">
    <property type="entry name" value="Aldolase class I"/>
    <property type="match status" value="1"/>
</dbReference>
<evidence type="ECO:0000256" key="9">
    <source>
        <dbReference type="HAMAP-Rule" id="MF_00206"/>
    </source>
</evidence>
<comment type="similarity">
    <text evidence="9">Belongs to the radical SAM superfamily. Lipoyl synthase family.</text>
</comment>
<dbReference type="GO" id="GO:0016992">
    <property type="term" value="F:lipoate synthase activity"/>
    <property type="evidence" value="ECO:0007669"/>
    <property type="project" value="UniProtKB-UniRule"/>
</dbReference>
<accession>A0A9Y1BJH7</accession>
<dbReference type="GO" id="GO:0051539">
    <property type="term" value="F:4 iron, 4 sulfur cluster binding"/>
    <property type="evidence" value="ECO:0007669"/>
    <property type="project" value="UniProtKB-UniRule"/>
</dbReference>
<evidence type="ECO:0000259" key="10">
    <source>
        <dbReference type="SMART" id="SM00729"/>
    </source>
</evidence>
<dbReference type="SMART" id="SM00729">
    <property type="entry name" value="Elp3"/>
    <property type="match status" value="1"/>
</dbReference>
<keyword evidence="5 9" id="KW-0479">Metal-binding</keyword>
<dbReference type="GO" id="GO:0046872">
    <property type="term" value="F:metal ion binding"/>
    <property type="evidence" value="ECO:0007669"/>
    <property type="project" value="UniProtKB-KW"/>
</dbReference>
<keyword evidence="6 9" id="KW-0408">Iron</keyword>
<feature type="binding site" evidence="9">
    <location>
        <position position="41"/>
    </location>
    <ligand>
        <name>[4Fe-4S] cluster</name>
        <dbReference type="ChEBI" id="CHEBI:49883"/>
        <label>1</label>
    </ligand>
</feature>
<comment type="catalytic activity">
    <reaction evidence="8 9">
        <text>[[Fe-S] cluster scaffold protein carrying a second [4Fe-4S](2+) cluster] + N(6)-octanoyl-L-lysyl-[protein] + 2 oxidized [2Fe-2S]-[ferredoxin] + 2 S-adenosyl-L-methionine + 4 H(+) = [[Fe-S] cluster scaffold protein] + N(6)-[(R)-dihydrolipoyl]-L-lysyl-[protein] + 4 Fe(3+) + 2 hydrogen sulfide + 2 5'-deoxyadenosine + 2 L-methionine + 2 reduced [2Fe-2S]-[ferredoxin]</text>
        <dbReference type="Rhea" id="RHEA:16585"/>
        <dbReference type="Rhea" id="RHEA-COMP:9928"/>
        <dbReference type="Rhea" id="RHEA-COMP:10000"/>
        <dbReference type="Rhea" id="RHEA-COMP:10001"/>
        <dbReference type="Rhea" id="RHEA-COMP:10475"/>
        <dbReference type="Rhea" id="RHEA-COMP:14568"/>
        <dbReference type="Rhea" id="RHEA-COMP:14569"/>
        <dbReference type="ChEBI" id="CHEBI:15378"/>
        <dbReference type="ChEBI" id="CHEBI:17319"/>
        <dbReference type="ChEBI" id="CHEBI:29034"/>
        <dbReference type="ChEBI" id="CHEBI:29919"/>
        <dbReference type="ChEBI" id="CHEBI:33722"/>
        <dbReference type="ChEBI" id="CHEBI:33737"/>
        <dbReference type="ChEBI" id="CHEBI:33738"/>
        <dbReference type="ChEBI" id="CHEBI:57844"/>
        <dbReference type="ChEBI" id="CHEBI:59789"/>
        <dbReference type="ChEBI" id="CHEBI:78809"/>
        <dbReference type="ChEBI" id="CHEBI:83100"/>
        <dbReference type="EC" id="2.8.1.8"/>
    </reaction>
</comment>
<evidence type="ECO:0000313" key="11">
    <source>
        <dbReference type="EMBL" id="UJG40012.1"/>
    </source>
</evidence>
<feature type="binding site" evidence="9">
    <location>
        <position position="62"/>
    </location>
    <ligand>
        <name>[4Fe-4S] cluster</name>
        <dbReference type="ChEBI" id="CHEBI:49883"/>
        <label>2</label>
        <note>4Fe-4S-S-AdoMet</note>
    </ligand>
</feature>
<dbReference type="EC" id="2.8.1.8" evidence="9"/>
<evidence type="ECO:0000256" key="5">
    <source>
        <dbReference type="ARBA" id="ARBA00022723"/>
    </source>
</evidence>
<dbReference type="AlphaFoldDB" id="A0A9Y1BJH7"/>
<dbReference type="NCBIfam" id="TIGR00510">
    <property type="entry name" value="lipA"/>
    <property type="match status" value="1"/>
</dbReference>
<dbReference type="SFLD" id="SFLDS00029">
    <property type="entry name" value="Radical_SAM"/>
    <property type="match status" value="1"/>
</dbReference>
<keyword evidence="7 9" id="KW-0411">Iron-sulfur</keyword>
<dbReference type="Pfam" id="PF04055">
    <property type="entry name" value="Radical_SAM"/>
    <property type="match status" value="1"/>
</dbReference>
<feature type="domain" description="Elp3/MiaA/NifB-like radical SAM core" evidence="10">
    <location>
        <begin position="52"/>
        <end position="256"/>
    </location>
</feature>
<dbReference type="PANTHER" id="PTHR10949">
    <property type="entry name" value="LIPOYL SYNTHASE"/>
    <property type="match status" value="1"/>
</dbReference>
<dbReference type="InterPro" id="IPR013785">
    <property type="entry name" value="Aldolase_TIM"/>
</dbReference>
<dbReference type="SFLD" id="SFLDG01058">
    <property type="entry name" value="lipoyl_synthase_like"/>
    <property type="match status" value="1"/>
</dbReference>
<gene>
    <name evidence="9 11" type="primary">lipA</name>
    <name evidence="11" type="ORF">K9W45_09185</name>
</gene>
<dbReference type="GO" id="GO:0005737">
    <property type="term" value="C:cytoplasm"/>
    <property type="evidence" value="ECO:0007669"/>
    <property type="project" value="UniProtKB-SubCell"/>
</dbReference>
<protein>
    <recommendedName>
        <fullName evidence="9">Lipoyl synthase</fullName>
        <ecNumber evidence="9">2.8.1.8</ecNumber>
    </recommendedName>
    <alternativeName>
        <fullName evidence="9">Lip-syn</fullName>
        <shortName evidence="9">LS</shortName>
    </alternativeName>
    <alternativeName>
        <fullName evidence="9">Lipoate synthase</fullName>
    </alternativeName>
    <alternativeName>
        <fullName evidence="9">Lipoic acid synthase</fullName>
    </alternativeName>
    <alternativeName>
        <fullName evidence="9">Sulfur insertion protein LipA</fullName>
    </alternativeName>
</protein>
<dbReference type="InterPro" id="IPR058240">
    <property type="entry name" value="rSAM_sf"/>
</dbReference>
<evidence type="ECO:0000256" key="2">
    <source>
        <dbReference type="ARBA" id="ARBA00022490"/>
    </source>
</evidence>
<dbReference type="GO" id="GO:0009249">
    <property type="term" value="P:protein lipoylation"/>
    <property type="evidence" value="ECO:0007669"/>
    <property type="project" value="UniProtKB-UniRule"/>
</dbReference>
<feature type="binding site" evidence="9">
    <location>
        <position position="275"/>
    </location>
    <ligand>
        <name>[4Fe-4S] cluster</name>
        <dbReference type="ChEBI" id="CHEBI:49883"/>
        <label>1</label>
    </ligand>
</feature>
<feature type="binding site" evidence="9">
    <location>
        <position position="69"/>
    </location>
    <ligand>
        <name>[4Fe-4S] cluster</name>
        <dbReference type="ChEBI" id="CHEBI:49883"/>
        <label>2</label>
        <note>4Fe-4S-S-AdoMet</note>
    </ligand>
</feature>
<name>A0A9Y1BJH7_9ARCH</name>